<reference evidence="1 2" key="1">
    <citation type="submission" date="2024-07" db="EMBL/GenBank/DDBJ databases">
        <title>Enhanced genomic and transcriptomic resources for Trichinella pseudospiralis and T. spiralis underpin the discovery of pronounced molecular differences between stages and species.</title>
        <authorList>
            <person name="Pasi K.K."/>
            <person name="La Rosa G."/>
            <person name="Gomez-Morales M.A."/>
            <person name="Tosini F."/>
            <person name="Sumanam S."/>
            <person name="Young N.D."/>
            <person name="Chang B.C."/>
            <person name="Robin G.B."/>
        </authorList>
    </citation>
    <scope>NUCLEOTIDE SEQUENCE [LARGE SCALE GENOMIC DNA]</scope>
    <source>
        <strain evidence="1">ISS534</strain>
    </source>
</reference>
<protein>
    <submittedName>
        <fullName evidence="1">Ryanodine receptor</fullName>
    </submittedName>
</protein>
<comment type="caution">
    <text evidence="1">The sequence shown here is derived from an EMBL/GenBank/DDBJ whole genome shotgun (WGS) entry which is preliminary data.</text>
</comment>
<keyword evidence="2" id="KW-1185">Reference proteome</keyword>
<gene>
    <name evidence="1" type="ORF">TSPI_00614</name>
</gene>
<evidence type="ECO:0000313" key="2">
    <source>
        <dbReference type="Proteomes" id="UP001558632"/>
    </source>
</evidence>
<dbReference type="PANTHER" id="PTHR46399:SF8">
    <property type="entry name" value="B30.2_SPRY DOMAIN-CONTAINING PROTEIN"/>
    <property type="match status" value="1"/>
</dbReference>
<dbReference type="Proteomes" id="UP001558632">
    <property type="component" value="Unassembled WGS sequence"/>
</dbReference>
<dbReference type="InterPro" id="IPR015925">
    <property type="entry name" value="Ryanodine_IP3_receptor"/>
</dbReference>
<keyword evidence="1" id="KW-0675">Receptor</keyword>
<evidence type="ECO:0000313" key="1">
    <source>
        <dbReference type="EMBL" id="KAL1246381.1"/>
    </source>
</evidence>
<dbReference type="PANTHER" id="PTHR46399">
    <property type="entry name" value="B30.2/SPRY DOMAIN-CONTAINING PROTEIN"/>
    <property type="match status" value="1"/>
</dbReference>
<proteinExistence type="predicted"/>
<feature type="non-terminal residue" evidence="1">
    <location>
        <position position="1"/>
    </location>
</feature>
<accession>A0ABR3L0D9</accession>
<dbReference type="EMBL" id="JBEUSY010000006">
    <property type="protein sequence ID" value="KAL1246381.1"/>
    <property type="molecule type" value="Genomic_DNA"/>
</dbReference>
<organism evidence="1 2">
    <name type="scientific">Trichinella spiralis</name>
    <name type="common">Trichina worm</name>
    <dbReference type="NCBI Taxonomy" id="6334"/>
    <lineage>
        <taxon>Eukaryota</taxon>
        <taxon>Metazoa</taxon>
        <taxon>Ecdysozoa</taxon>
        <taxon>Nematoda</taxon>
        <taxon>Enoplea</taxon>
        <taxon>Dorylaimia</taxon>
        <taxon>Trichinellida</taxon>
        <taxon>Trichinellidae</taxon>
        <taxon>Trichinella</taxon>
    </lineage>
</organism>
<sequence>LHSILIRDVYALYPILIKFTDLHRARWLKNPCWETNALFEHVAFVFKLWSTSQHMKREELNFITQFESDFMTGTSRKTGKAAVAFRKRNDARARGEKKILAALELDLLQKVKEKYMKKENDEKIKEYISSSLAVPDQEDVFDKSHWQRKLYQQIGKAQMLGIDSMSQEMVVDKIIFMGVTLCNLHNVEHPQTFQADAWRKIVSSQRKRAVVACFRMVALYSIPKHRCVNLFLSAYIEKWLKSEKVDEDLLISEVTVASEGRMQRCEKMLKKSMNNAHQILFPN</sequence>
<name>A0ABR3L0D9_TRISP</name>